<feature type="region of interest" description="Domain III, AAA+ region" evidence="8">
    <location>
        <begin position="121"/>
        <end position="337"/>
    </location>
</feature>
<dbReference type="GO" id="GO:0005886">
    <property type="term" value="C:plasma membrane"/>
    <property type="evidence" value="ECO:0007669"/>
    <property type="project" value="TreeGrafter"/>
</dbReference>
<comment type="similarity">
    <text evidence="1 8 11">Belongs to the DnaA family.</text>
</comment>
<dbReference type="Gene3D" id="3.30.300.180">
    <property type="match status" value="1"/>
</dbReference>
<feature type="region of interest" description="Domain II" evidence="8">
    <location>
        <begin position="81"/>
        <end position="120"/>
    </location>
</feature>
<feature type="binding site" evidence="8">
    <location>
        <position position="165"/>
    </location>
    <ligand>
        <name>ATP</name>
        <dbReference type="ChEBI" id="CHEBI:30616"/>
    </ligand>
</feature>
<evidence type="ECO:0000256" key="7">
    <source>
        <dbReference type="ARBA" id="ARBA00023125"/>
    </source>
</evidence>
<dbReference type="SMART" id="SM00760">
    <property type="entry name" value="Bac_DnaA_C"/>
    <property type="match status" value="1"/>
</dbReference>
<dbReference type="InterPro" id="IPR013159">
    <property type="entry name" value="DnaA_C"/>
</dbReference>
<feature type="region of interest" description="Domain I, interacts with DnaA modulators" evidence="8">
    <location>
        <begin position="1"/>
        <end position="81"/>
    </location>
</feature>
<dbReference type="InterPro" id="IPR013317">
    <property type="entry name" value="DnaA_dom"/>
</dbReference>
<dbReference type="GO" id="GO:0006270">
    <property type="term" value="P:DNA replication initiation"/>
    <property type="evidence" value="ECO:0007669"/>
    <property type="project" value="UniProtKB-UniRule"/>
</dbReference>
<dbReference type="AlphaFoldDB" id="A0A2M8KCI7"/>
<keyword evidence="6 8" id="KW-0446">Lipid-binding</keyword>
<dbReference type="GO" id="GO:0003688">
    <property type="term" value="F:DNA replication origin binding"/>
    <property type="evidence" value="ECO:0007669"/>
    <property type="project" value="UniProtKB-UniRule"/>
</dbReference>
<dbReference type="PANTHER" id="PTHR30050">
    <property type="entry name" value="CHROMOSOMAL REPLICATION INITIATOR PROTEIN DNAA"/>
    <property type="match status" value="1"/>
</dbReference>
<evidence type="ECO:0000256" key="3">
    <source>
        <dbReference type="ARBA" id="ARBA00022705"/>
    </source>
</evidence>
<dbReference type="FunFam" id="3.40.50.300:FF:000668">
    <property type="entry name" value="Chromosomal replication initiator protein DnaA"/>
    <property type="match status" value="1"/>
</dbReference>
<dbReference type="PANTHER" id="PTHR30050:SF2">
    <property type="entry name" value="CHROMOSOMAL REPLICATION INITIATOR PROTEIN DNAA"/>
    <property type="match status" value="1"/>
</dbReference>
<comment type="subunit">
    <text evidence="8">Oligomerizes as a right-handed, spiral filament on DNA at oriC.</text>
</comment>
<dbReference type="InterPro" id="IPR038454">
    <property type="entry name" value="DnaA_N_sf"/>
</dbReference>
<dbReference type="PROSITE" id="PS01008">
    <property type="entry name" value="DNAA"/>
    <property type="match status" value="1"/>
</dbReference>
<dbReference type="InterPro" id="IPR027417">
    <property type="entry name" value="P-loop_NTPase"/>
</dbReference>
<dbReference type="CDD" id="cd00009">
    <property type="entry name" value="AAA"/>
    <property type="match status" value="1"/>
</dbReference>
<feature type="region of interest" description="Domain IV, binds dsDNA" evidence="8">
    <location>
        <begin position="338"/>
        <end position="460"/>
    </location>
</feature>
<gene>
    <name evidence="8 14" type="primary">dnaA</name>
    <name evidence="14" type="ORF">COU82_00855</name>
</gene>
<evidence type="ECO:0000313" key="14">
    <source>
        <dbReference type="EMBL" id="PJE57642.1"/>
    </source>
</evidence>
<dbReference type="GO" id="GO:0006275">
    <property type="term" value="P:regulation of DNA replication"/>
    <property type="evidence" value="ECO:0007669"/>
    <property type="project" value="UniProtKB-UniRule"/>
</dbReference>
<evidence type="ECO:0000313" key="15">
    <source>
        <dbReference type="Proteomes" id="UP000231648"/>
    </source>
</evidence>
<dbReference type="EMBL" id="PFDX01000010">
    <property type="protein sequence ID" value="PJE57642.1"/>
    <property type="molecule type" value="Genomic_DNA"/>
</dbReference>
<evidence type="ECO:0000256" key="5">
    <source>
        <dbReference type="ARBA" id="ARBA00022840"/>
    </source>
</evidence>
<evidence type="ECO:0000256" key="11">
    <source>
        <dbReference type="RuleBase" id="RU004227"/>
    </source>
</evidence>
<dbReference type="GO" id="GO:0005524">
    <property type="term" value="F:ATP binding"/>
    <property type="evidence" value="ECO:0007669"/>
    <property type="project" value="UniProtKB-UniRule"/>
</dbReference>
<feature type="domain" description="AAA+ ATPase" evidence="12">
    <location>
        <begin position="154"/>
        <end position="286"/>
    </location>
</feature>
<keyword evidence="4 8" id="KW-0547">Nucleotide-binding</keyword>
<dbReference type="CDD" id="cd06571">
    <property type="entry name" value="Bac_DnaA_C"/>
    <property type="match status" value="1"/>
</dbReference>
<dbReference type="GO" id="GO:0005737">
    <property type="term" value="C:cytoplasm"/>
    <property type="evidence" value="ECO:0007669"/>
    <property type="project" value="UniProtKB-SubCell"/>
</dbReference>
<comment type="domain">
    <text evidence="8">Domain I is involved in oligomerization and binding regulators, domain II is flexibile and of varying length in different bacteria, domain III forms the AAA+ region, while domain IV binds dsDNA.</text>
</comment>
<sequence length="460" mass="52928">MNNHEIWQIVLGEIELSISRANFITWFKNTSIVSNKEGRLVIGVPNGFTKEWLENKYNKLIIKSLRNTIENIKGISYVISTSPTPTLKTKQKTKTPKKKIKVIDLKEQLDFREYKKDEKTNLNPRYTFDSFVVASFNELAYAASQSVIKELGRAYNPLFIYGGVGVGKTHLIQAIGNEVLRTYNDKNMIYLPSERFCADLISSISNGTVEKFKDDYRKFDVLIIDDIQFLAGKEKTQEIFFHIFNSLYEKNKQIIISSDRQPKAIPTLEERLRSRFEGGMIADIGRPDFETRLVILKKKAQGLGLNPNEDILNYIALNIQKNIRELEGALNRVAAFIRLNNVLPNQKQLVKILKTIVSNPQKRTSYKKIAEVVADFYDLSVNDLINRSRKKEVVKPRQVVMYLMREELKGSYPSIGSKLGDRDHTTVIYACEKIGKELENNEDLEQEINLIKERLYSDAV</sequence>
<evidence type="ECO:0000256" key="2">
    <source>
        <dbReference type="ARBA" id="ARBA00022490"/>
    </source>
</evidence>
<protein>
    <recommendedName>
        <fullName evidence="8 9">Chromosomal replication initiator protein DnaA</fullName>
    </recommendedName>
</protein>
<dbReference type="InterPro" id="IPR020591">
    <property type="entry name" value="Chromosome_initiator_DnaA-like"/>
</dbReference>
<dbReference type="InterPro" id="IPR010921">
    <property type="entry name" value="Trp_repressor/repl_initiator"/>
</dbReference>
<evidence type="ECO:0000256" key="8">
    <source>
        <dbReference type="HAMAP-Rule" id="MF_00377"/>
    </source>
</evidence>
<proteinExistence type="inferred from homology"/>
<organism evidence="14 15">
    <name type="scientific">Candidatus Portnoybacteria bacterium CG10_big_fil_rev_8_21_14_0_10_38_18</name>
    <dbReference type="NCBI Taxonomy" id="1974813"/>
    <lineage>
        <taxon>Bacteria</taxon>
        <taxon>Candidatus Portnoyibacteriota</taxon>
    </lineage>
</organism>
<dbReference type="Pfam" id="PF08299">
    <property type="entry name" value="Bac_DnaA_C"/>
    <property type="match status" value="1"/>
</dbReference>
<evidence type="ECO:0000256" key="9">
    <source>
        <dbReference type="NCBIfam" id="TIGR00362"/>
    </source>
</evidence>
<name>A0A2M8KCI7_9BACT</name>
<dbReference type="Gene3D" id="3.40.50.300">
    <property type="entry name" value="P-loop containing nucleotide triphosphate hydrolases"/>
    <property type="match status" value="1"/>
</dbReference>
<dbReference type="Proteomes" id="UP000231648">
    <property type="component" value="Unassembled WGS sequence"/>
</dbReference>
<evidence type="ECO:0000256" key="1">
    <source>
        <dbReference type="ARBA" id="ARBA00006583"/>
    </source>
</evidence>
<dbReference type="InterPro" id="IPR001957">
    <property type="entry name" value="Chromosome_initiator_DnaA"/>
</dbReference>
<comment type="function">
    <text evidence="8 10">Plays an essential role in the initiation and regulation of chromosomal replication. ATP-DnaA binds to the origin of replication (oriC) to initiate formation of the DNA replication initiation complex once per cell cycle. Binds the DnaA box (a 9 base pair repeat at the origin) and separates the double-stranded (ds)DNA. Forms a right-handed helical filament on oriC DNA; dsDNA binds to the exterior of the filament while single-stranded (ss)DNA is stabiized in the filament's interior. The ATP-DnaA-oriC complex binds and stabilizes one strand of the AT-rich DNA unwinding element (DUE), permitting loading of DNA polymerase. After initiation quickly degrades to an ADP-DnaA complex that is not apt for DNA replication. Binds acidic phospholipids.</text>
</comment>
<evidence type="ECO:0000259" key="13">
    <source>
        <dbReference type="SMART" id="SM00760"/>
    </source>
</evidence>
<feature type="binding site" evidence="8">
    <location>
        <position position="168"/>
    </location>
    <ligand>
        <name>ATP</name>
        <dbReference type="ChEBI" id="CHEBI:30616"/>
    </ligand>
</feature>
<reference evidence="15" key="1">
    <citation type="submission" date="2017-09" db="EMBL/GenBank/DDBJ databases">
        <title>Depth-based differentiation of microbial function through sediment-hosted aquifers and enrichment of novel symbionts in the deep terrestrial subsurface.</title>
        <authorList>
            <person name="Probst A.J."/>
            <person name="Ladd B."/>
            <person name="Jarett J.K."/>
            <person name="Geller-Mcgrath D.E."/>
            <person name="Sieber C.M.K."/>
            <person name="Emerson J.B."/>
            <person name="Anantharaman K."/>
            <person name="Thomas B.C."/>
            <person name="Malmstrom R."/>
            <person name="Stieglmeier M."/>
            <person name="Klingl A."/>
            <person name="Woyke T."/>
            <person name="Ryan C.M."/>
            <person name="Banfield J.F."/>
        </authorList>
    </citation>
    <scope>NUCLEOTIDE SEQUENCE [LARGE SCALE GENOMIC DNA]</scope>
</reference>
<dbReference type="SMART" id="SM00382">
    <property type="entry name" value="AAA"/>
    <property type="match status" value="1"/>
</dbReference>
<evidence type="ECO:0000259" key="12">
    <source>
        <dbReference type="SMART" id="SM00382"/>
    </source>
</evidence>
<dbReference type="PRINTS" id="PR00051">
    <property type="entry name" value="DNAA"/>
</dbReference>
<feature type="binding site" evidence="8">
    <location>
        <position position="169"/>
    </location>
    <ligand>
        <name>ATP</name>
        <dbReference type="ChEBI" id="CHEBI:30616"/>
    </ligand>
</feature>
<comment type="subcellular location">
    <subcellularLocation>
        <location evidence="8">Cytoplasm</location>
    </subcellularLocation>
</comment>
<dbReference type="InterPro" id="IPR018312">
    <property type="entry name" value="Chromosome_initiator_DnaA_CS"/>
</dbReference>
<keyword evidence="5 8" id="KW-0067">ATP-binding</keyword>
<dbReference type="SUPFAM" id="SSF52540">
    <property type="entry name" value="P-loop containing nucleoside triphosphate hydrolases"/>
    <property type="match status" value="1"/>
</dbReference>
<dbReference type="NCBIfam" id="TIGR00362">
    <property type="entry name" value="DnaA"/>
    <property type="match status" value="1"/>
</dbReference>
<dbReference type="SUPFAM" id="SSF48295">
    <property type="entry name" value="TrpR-like"/>
    <property type="match status" value="1"/>
</dbReference>
<keyword evidence="3 8" id="KW-0235">DNA replication</keyword>
<dbReference type="Gene3D" id="1.10.1750.10">
    <property type="match status" value="1"/>
</dbReference>
<dbReference type="Pfam" id="PF00308">
    <property type="entry name" value="Bac_DnaA"/>
    <property type="match status" value="1"/>
</dbReference>
<dbReference type="HAMAP" id="MF_00377">
    <property type="entry name" value="DnaA_bact"/>
    <property type="match status" value="1"/>
</dbReference>
<dbReference type="GO" id="GO:0008289">
    <property type="term" value="F:lipid binding"/>
    <property type="evidence" value="ECO:0007669"/>
    <property type="project" value="UniProtKB-KW"/>
</dbReference>
<feature type="binding site" evidence="8">
    <location>
        <position position="167"/>
    </location>
    <ligand>
        <name>ATP</name>
        <dbReference type="ChEBI" id="CHEBI:30616"/>
    </ligand>
</feature>
<dbReference type="Gene3D" id="1.10.8.60">
    <property type="match status" value="1"/>
</dbReference>
<comment type="caution">
    <text evidence="14">The sequence shown here is derived from an EMBL/GenBank/DDBJ whole genome shotgun (WGS) entry which is preliminary data.</text>
</comment>
<dbReference type="Pfam" id="PF11638">
    <property type="entry name" value="DnaA_N"/>
    <property type="match status" value="1"/>
</dbReference>
<evidence type="ECO:0000256" key="10">
    <source>
        <dbReference type="RuleBase" id="RU000577"/>
    </source>
</evidence>
<dbReference type="InterPro" id="IPR024633">
    <property type="entry name" value="DnaA_N_dom"/>
</dbReference>
<evidence type="ECO:0000256" key="4">
    <source>
        <dbReference type="ARBA" id="ARBA00022741"/>
    </source>
</evidence>
<feature type="domain" description="Chromosomal replication initiator DnaA C-terminal" evidence="13">
    <location>
        <begin position="365"/>
        <end position="434"/>
    </location>
</feature>
<evidence type="ECO:0000256" key="6">
    <source>
        <dbReference type="ARBA" id="ARBA00023121"/>
    </source>
</evidence>
<accession>A0A2M8KCI7</accession>
<keyword evidence="7 8" id="KW-0238">DNA-binding</keyword>
<keyword evidence="2 8" id="KW-0963">Cytoplasm</keyword>
<dbReference type="InterPro" id="IPR003593">
    <property type="entry name" value="AAA+_ATPase"/>
</dbReference>